<dbReference type="CDD" id="cd09279">
    <property type="entry name" value="RNase_HI_like"/>
    <property type="match status" value="1"/>
</dbReference>
<dbReference type="FunFam" id="3.30.70.270:FF:000063">
    <property type="entry name" value="Zinc knuckle domaincontaining protein"/>
    <property type="match status" value="1"/>
</dbReference>
<dbReference type="InterPro" id="IPR036397">
    <property type="entry name" value="RNaseH_sf"/>
</dbReference>
<accession>A0A5B6VX07</accession>
<feature type="domain" description="Integrase catalytic" evidence="7">
    <location>
        <begin position="1033"/>
        <end position="1194"/>
    </location>
</feature>
<evidence type="ECO:0000256" key="4">
    <source>
        <dbReference type="ARBA" id="ARBA00022759"/>
    </source>
</evidence>
<evidence type="ECO:0000313" key="9">
    <source>
        <dbReference type="Proteomes" id="UP000325315"/>
    </source>
</evidence>
<dbReference type="Pfam" id="PF17917">
    <property type="entry name" value="RT_RNaseH"/>
    <property type="match status" value="1"/>
</dbReference>
<evidence type="ECO:0000256" key="5">
    <source>
        <dbReference type="ARBA" id="ARBA00022801"/>
    </source>
</evidence>
<dbReference type="InterPro" id="IPR043502">
    <property type="entry name" value="DNA/RNA_pol_sf"/>
</dbReference>
<comment type="caution">
    <text evidence="8">The sequence shown here is derived from an EMBL/GenBank/DDBJ whole genome shotgun (WGS) entry which is preliminary data.</text>
</comment>
<keyword evidence="6" id="KW-0695">RNA-directed DNA polymerase</keyword>
<dbReference type="InterPro" id="IPR001584">
    <property type="entry name" value="Integrase_cat-core"/>
</dbReference>
<dbReference type="Gene3D" id="3.30.70.270">
    <property type="match status" value="2"/>
</dbReference>
<evidence type="ECO:0000259" key="7">
    <source>
        <dbReference type="PROSITE" id="PS50994"/>
    </source>
</evidence>
<dbReference type="SUPFAM" id="SSF56672">
    <property type="entry name" value="DNA/RNA polymerases"/>
    <property type="match status" value="1"/>
</dbReference>
<dbReference type="InterPro" id="IPR000477">
    <property type="entry name" value="RT_dom"/>
</dbReference>
<keyword evidence="9" id="KW-1185">Reference proteome</keyword>
<gene>
    <name evidence="8" type="ORF">EPI10_024151</name>
</gene>
<dbReference type="Pfam" id="PF00665">
    <property type="entry name" value="rve"/>
    <property type="match status" value="1"/>
</dbReference>
<dbReference type="SUPFAM" id="SSF53098">
    <property type="entry name" value="Ribonuclease H-like"/>
    <property type="match status" value="2"/>
</dbReference>
<dbReference type="InterPro" id="IPR012337">
    <property type="entry name" value="RNaseH-like_sf"/>
</dbReference>
<dbReference type="Pfam" id="PF13456">
    <property type="entry name" value="RVT_3"/>
    <property type="match status" value="1"/>
</dbReference>
<dbReference type="Gene3D" id="3.30.420.10">
    <property type="entry name" value="Ribonuclease H-like superfamily/Ribonuclease H"/>
    <property type="match status" value="2"/>
</dbReference>
<dbReference type="PANTHER" id="PTHR48475:SF1">
    <property type="entry name" value="RNASE H TYPE-1 DOMAIN-CONTAINING PROTEIN"/>
    <property type="match status" value="1"/>
</dbReference>
<dbReference type="EMBL" id="SMMG02000005">
    <property type="protein sequence ID" value="KAA3473800.1"/>
    <property type="molecule type" value="Genomic_DNA"/>
</dbReference>
<dbReference type="GO" id="GO:0015074">
    <property type="term" value="P:DNA integration"/>
    <property type="evidence" value="ECO:0007669"/>
    <property type="project" value="InterPro"/>
</dbReference>
<dbReference type="InterPro" id="IPR043128">
    <property type="entry name" value="Rev_trsase/Diguanyl_cyclase"/>
</dbReference>
<reference evidence="9" key="1">
    <citation type="journal article" date="2019" name="Plant Biotechnol. J.">
        <title>Genome sequencing of the Australian wild diploid species Gossypium australe highlights disease resistance and delayed gland morphogenesis.</title>
        <authorList>
            <person name="Cai Y."/>
            <person name="Cai X."/>
            <person name="Wang Q."/>
            <person name="Wang P."/>
            <person name="Zhang Y."/>
            <person name="Cai C."/>
            <person name="Xu Y."/>
            <person name="Wang K."/>
            <person name="Zhou Z."/>
            <person name="Wang C."/>
            <person name="Geng S."/>
            <person name="Li B."/>
            <person name="Dong Q."/>
            <person name="Hou Y."/>
            <person name="Wang H."/>
            <person name="Ai P."/>
            <person name="Liu Z."/>
            <person name="Yi F."/>
            <person name="Sun M."/>
            <person name="An G."/>
            <person name="Cheng J."/>
            <person name="Zhang Y."/>
            <person name="Shi Q."/>
            <person name="Xie Y."/>
            <person name="Shi X."/>
            <person name="Chang Y."/>
            <person name="Huang F."/>
            <person name="Chen Y."/>
            <person name="Hong S."/>
            <person name="Mi L."/>
            <person name="Sun Q."/>
            <person name="Zhang L."/>
            <person name="Zhou B."/>
            <person name="Peng R."/>
            <person name="Zhang X."/>
            <person name="Liu F."/>
        </authorList>
    </citation>
    <scope>NUCLEOTIDE SEQUENCE [LARGE SCALE GENOMIC DNA]</scope>
    <source>
        <strain evidence="9">cv. PA1801</strain>
    </source>
</reference>
<dbReference type="PANTHER" id="PTHR48475">
    <property type="entry name" value="RIBONUCLEASE H"/>
    <property type="match status" value="1"/>
</dbReference>
<evidence type="ECO:0000256" key="3">
    <source>
        <dbReference type="ARBA" id="ARBA00022722"/>
    </source>
</evidence>
<dbReference type="OrthoDB" id="101614at2759"/>
<dbReference type="GO" id="GO:0003676">
    <property type="term" value="F:nucleic acid binding"/>
    <property type="evidence" value="ECO:0007669"/>
    <property type="project" value="InterPro"/>
</dbReference>
<keyword evidence="1" id="KW-0808">Transferase</keyword>
<organism evidence="8 9">
    <name type="scientific">Gossypium australe</name>
    <dbReference type="NCBI Taxonomy" id="47621"/>
    <lineage>
        <taxon>Eukaryota</taxon>
        <taxon>Viridiplantae</taxon>
        <taxon>Streptophyta</taxon>
        <taxon>Embryophyta</taxon>
        <taxon>Tracheophyta</taxon>
        <taxon>Spermatophyta</taxon>
        <taxon>Magnoliopsida</taxon>
        <taxon>eudicotyledons</taxon>
        <taxon>Gunneridae</taxon>
        <taxon>Pentapetalae</taxon>
        <taxon>rosids</taxon>
        <taxon>malvids</taxon>
        <taxon>Malvales</taxon>
        <taxon>Malvaceae</taxon>
        <taxon>Malvoideae</taxon>
        <taxon>Gossypium</taxon>
    </lineage>
</organism>
<protein>
    <submittedName>
        <fullName evidence="8">Protein NYNRIN-like</fullName>
    </submittedName>
</protein>
<evidence type="ECO:0000256" key="2">
    <source>
        <dbReference type="ARBA" id="ARBA00022695"/>
    </source>
</evidence>
<proteinExistence type="predicted"/>
<dbReference type="GO" id="GO:0003964">
    <property type="term" value="F:RNA-directed DNA polymerase activity"/>
    <property type="evidence" value="ECO:0007669"/>
    <property type="project" value="UniProtKB-KW"/>
</dbReference>
<dbReference type="Pfam" id="PF00078">
    <property type="entry name" value="RVT_1"/>
    <property type="match status" value="1"/>
</dbReference>
<dbReference type="Proteomes" id="UP000325315">
    <property type="component" value="Unassembled WGS sequence"/>
</dbReference>
<sequence length="1290" mass="149483">MNATFIAEGSKIPMPKISKSTKMGLQMTVGKGALPGKGLKKYLQGRTEVSMRREKRDCFGLGFKLDAEQRRREEEKRKERRKARLGEEELKWEPMTFPYLSKTFVSRGILYPDQGMAVREEAEEMLGNLSINTVSEERAEERDLSGIRPYAPGSVLNNWTMEEIPVAFRSNSESPDINDMSDIVINSRSPFEQDTGMEDSQDFEDDQDRNVSLDLLRMVEQGEKQILPHEESVEMVSLGEGKELKIGASITAKMKQDLIELLQEFKDVFAWSYQDMPGLNTDIVVHRLPIKEECRPIQQKLQRIRPDVLLKIKEEVRKQFDAGFLQVVKYLEWVANIVPVPKKDGKVRMCVDYRDLNKASPKHNFLLPHIDTLVDNMAGYSLFSFMDGFSGYNKIKMHLGDMEKTTFVTMWGTFCYKVMPFGLKNAGVTYQRAMVTLFHDMMHKEIEVYVDEMIAKSKTEKEHVQVLRKLFLRLRKFQLKLNPAKCTFEARSGKLLGFVVSEKGIEVDPDKVKAMQELPPPCSQKEVRGFLGRLNYIARFIAQLIEKCDPIFRLLRKHNSSVWNEECQKAFDKVKHYLSKAPVLIPPCPNRPLILYLPVFENSMGCVLGQHDESGRKERAIYYLIKKFTECEARYSPIEKLCCALIWTTRRLRQYMLYHTTWLISKLDPLKYMMESTALNGRMARWQILLSEFDIVYTNQKAIKGSAIADFLASRASEDYEPLDFDFPNEDIMNVAIIEGDVQKEGHHWKLNFDGASNAVGNGIGAVLVSPDGDHYPLTSKLDFDCTNNMAEYEACILGIRAAIERKIRTWEVYGDSVLVIYQLRGEWEMRDPKLVSYRRLVLELIKEFDNVAFCYLPREQNQIVDALATLASMIKVNKREELKPIRMSIYDAPAHCYNISEEEEKDDRPWYHNILRYVKNREYPDQATENDKRTLRRLASDYVLDGEILYKRRKDQVLLRCIDAVEAKRILEEVHEGVCGTQANGFTMARQIMRFGYYWSTMESDCFSYAKKCHKCQIYGDKIHVPPSPLHVMTSPWPFSIWGMDVIGPILPKASNGHRFIFVVIDYFTKWVEATSYANVTKSAVSKFLKKEIICLYGMPERIISDNALNLNNSTIAEVCSQFKIKHHNSSPYHPKMNGAVEAANKNIKKIVGKMTETYKDWHEKLPFALYAYRTSVRTSTGATHFSLVYEMEAALPIKVEIPSLRVLSELKLDEAEWTQSRYDQLNLIEEKRLRALRHGQMYQKRMIRAYNKKVHPREFYEGDLVLKKILPIQKDFRGKWMPNWEGFM</sequence>
<dbReference type="PROSITE" id="PS50994">
    <property type="entry name" value="INTEGRASE"/>
    <property type="match status" value="1"/>
</dbReference>
<keyword evidence="2" id="KW-0548">Nucleotidyltransferase</keyword>
<keyword evidence="3" id="KW-0540">Nuclease</keyword>
<evidence type="ECO:0000256" key="1">
    <source>
        <dbReference type="ARBA" id="ARBA00022679"/>
    </source>
</evidence>
<dbReference type="Gene3D" id="3.10.10.10">
    <property type="entry name" value="HIV Type 1 Reverse Transcriptase, subunit A, domain 1"/>
    <property type="match status" value="1"/>
</dbReference>
<dbReference type="GO" id="GO:0004523">
    <property type="term" value="F:RNA-DNA hybrid ribonuclease activity"/>
    <property type="evidence" value="ECO:0007669"/>
    <property type="project" value="InterPro"/>
</dbReference>
<keyword evidence="5" id="KW-0378">Hydrolase</keyword>
<dbReference type="CDD" id="cd01647">
    <property type="entry name" value="RT_LTR"/>
    <property type="match status" value="1"/>
</dbReference>
<dbReference type="CDD" id="cd09274">
    <property type="entry name" value="RNase_HI_RT_Ty3"/>
    <property type="match status" value="1"/>
</dbReference>
<keyword evidence="4" id="KW-0255">Endonuclease</keyword>
<name>A0A5B6VX07_9ROSI</name>
<evidence type="ECO:0000256" key="6">
    <source>
        <dbReference type="ARBA" id="ARBA00022918"/>
    </source>
</evidence>
<dbReference type="Gene3D" id="1.10.340.70">
    <property type="match status" value="1"/>
</dbReference>
<evidence type="ECO:0000313" key="8">
    <source>
        <dbReference type="EMBL" id="KAA3473800.1"/>
    </source>
</evidence>
<dbReference type="InterPro" id="IPR002156">
    <property type="entry name" value="RNaseH_domain"/>
</dbReference>
<dbReference type="InterPro" id="IPR041373">
    <property type="entry name" value="RT_RNaseH"/>
</dbReference>